<keyword evidence="1" id="KW-0812">Transmembrane</keyword>
<organism evidence="3 4">
    <name type="scientific">Paramecium sonneborni</name>
    <dbReference type="NCBI Taxonomy" id="65129"/>
    <lineage>
        <taxon>Eukaryota</taxon>
        <taxon>Sar</taxon>
        <taxon>Alveolata</taxon>
        <taxon>Ciliophora</taxon>
        <taxon>Intramacronucleata</taxon>
        <taxon>Oligohymenophorea</taxon>
        <taxon>Peniculida</taxon>
        <taxon>Parameciidae</taxon>
        <taxon>Paramecium</taxon>
    </lineage>
</organism>
<comment type="caution">
    <text evidence="3">The sequence shown here is derived from an EMBL/GenBank/DDBJ whole genome shotgun (WGS) entry which is preliminary data.</text>
</comment>
<feature type="transmembrane region" description="Helical" evidence="1">
    <location>
        <begin position="89"/>
        <end position="107"/>
    </location>
</feature>
<dbReference type="OrthoDB" id="410058at2759"/>
<name>A0A8S1RS39_9CILI</name>
<dbReference type="Pfam" id="PF03200">
    <property type="entry name" value="Glyco_hydro_63"/>
    <property type="match status" value="1"/>
</dbReference>
<keyword evidence="4" id="KW-1185">Reference proteome</keyword>
<proteinExistence type="predicted"/>
<keyword evidence="1" id="KW-1133">Transmembrane helix</keyword>
<reference evidence="3" key="1">
    <citation type="submission" date="2021-01" db="EMBL/GenBank/DDBJ databases">
        <authorList>
            <consortium name="Genoscope - CEA"/>
            <person name="William W."/>
        </authorList>
    </citation>
    <scope>NUCLEOTIDE SEQUENCE</scope>
</reference>
<gene>
    <name evidence="3" type="ORF">PSON_ATCC_30995.1.T2090024</name>
</gene>
<accession>A0A8S1RS39</accession>
<dbReference type="Proteomes" id="UP000692954">
    <property type="component" value="Unassembled WGS sequence"/>
</dbReference>
<evidence type="ECO:0000313" key="4">
    <source>
        <dbReference type="Proteomes" id="UP000692954"/>
    </source>
</evidence>
<protein>
    <recommendedName>
        <fullName evidence="2">Glycosyl hydrolase family 63 C-terminal domain-containing protein</fullName>
    </recommendedName>
</protein>
<evidence type="ECO:0000259" key="2">
    <source>
        <dbReference type="Pfam" id="PF03200"/>
    </source>
</evidence>
<dbReference type="EMBL" id="CAJJDN010000209">
    <property type="protein sequence ID" value="CAD8129174.1"/>
    <property type="molecule type" value="Genomic_DNA"/>
</dbReference>
<sequence length="108" mass="13142">MVLDLQALMIITLEKIRLGYKLIIQFLEEFKSIIHPIKVQWIYKKNLEQNLMNTVYINWTDRGYLFVHYNQRQDGLGRGHHQFKGWKKFMIGIVLVMLFQLICYKLFY</sequence>
<dbReference type="AlphaFoldDB" id="A0A8S1RS39"/>
<dbReference type="InterPro" id="IPR031335">
    <property type="entry name" value="Glyco_hydro_63_C"/>
</dbReference>
<evidence type="ECO:0000313" key="3">
    <source>
        <dbReference type="EMBL" id="CAD8129174.1"/>
    </source>
</evidence>
<keyword evidence="1" id="KW-0472">Membrane</keyword>
<feature type="domain" description="Glycosyl hydrolase family 63 C-terminal" evidence="2">
    <location>
        <begin position="22"/>
        <end position="93"/>
    </location>
</feature>
<evidence type="ECO:0000256" key="1">
    <source>
        <dbReference type="SAM" id="Phobius"/>
    </source>
</evidence>